<name>A0A1G8W0Z6_9BACI</name>
<dbReference type="Proteomes" id="UP000199225">
    <property type="component" value="Unassembled WGS sequence"/>
</dbReference>
<dbReference type="EMBL" id="FNEV01000012">
    <property type="protein sequence ID" value="SDJ72041.1"/>
    <property type="molecule type" value="Genomic_DNA"/>
</dbReference>
<keyword evidence="3" id="KW-1185">Reference proteome</keyword>
<evidence type="ECO:0000256" key="1">
    <source>
        <dbReference type="SAM" id="MobiDB-lite"/>
    </source>
</evidence>
<gene>
    <name evidence="2" type="ORF">SAMN04490247_2978</name>
</gene>
<dbReference type="InterPro" id="IPR024042">
    <property type="entry name" value="TM1646-like_dom_sf"/>
</dbReference>
<organism evidence="2 3">
    <name type="scientific">Salimicrobium halophilum</name>
    <dbReference type="NCBI Taxonomy" id="86666"/>
    <lineage>
        <taxon>Bacteria</taxon>
        <taxon>Bacillati</taxon>
        <taxon>Bacillota</taxon>
        <taxon>Bacilli</taxon>
        <taxon>Bacillales</taxon>
        <taxon>Bacillaceae</taxon>
        <taxon>Salimicrobium</taxon>
    </lineage>
</organism>
<dbReference type="AlphaFoldDB" id="A0A1G8W0Z6"/>
<evidence type="ECO:0000313" key="2">
    <source>
        <dbReference type="EMBL" id="SDJ72041.1"/>
    </source>
</evidence>
<dbReference type="InterPro" id="IPR005585">
    <property type="entry name" value="DUF327"/>
</dbReference>
<dbReference type="OrthoDB" id="1680946at2"/>
<feature type="compositionally biased region" description="Polar residues" evidence="1">
    <location>
        <begin position="1"/>
        <end position="24"/>
    </location>
</feature>
<dbReference type="Gene3D" id="1.20.120.490">
    <property type="entry name" value="Hypothetical protein TM1646-like domain"/>
    <property type="match status" value="1"/>
</dbReference>
<proteinExistence type="predicted"/>
<evidence type="ECO:0000313" key="3">
    <source>
        <dbReference type="Proteomes" id="UP000199225"/>
    </source>
</evidence>
<accession>A0A1G8W0Z6</accession>
<sequence>MKISQEMRTQMEAQQKHNTQQTGKAKSFDSMVRAQSQQLQQQQLNRLMTTITAQGERLARFRSFRDLAKYKRLIRDFVKESVQYGMNLKHSHSWSRMGQNRKLTIVEEVDEKLAELTEAVMDQEEQSVDLLGLIGEIKGLLINLYT</sequence>
<dbReference type="RefSeq" id="WP_093194642.1">
    <property type="nucleotide sequence ID" value="NZ_FNEV01000012.1"/>
</dbReference>
<feature type="region of interest" description="Disordered" evidence="1">
    <location>
        <begin position="1"/>
        <end position="34"/>
    </location>
</feature>
<evidence type="ECO:0008006" key="4">
    <source>
        <dbReference type="Google" id="ProtNLM"/>
    </source>
</evidence>
<reference evidence="3" key="1">
    <citation type="submission" date="2016-10" db="EMBL/GenBank/DDBJ databases">
        <authorList>
            <person name="Varghese N."/>
            <person name="Submissions S."/>
        </authorList>
    </citation>
    <scope>NUCLEOTIDE SEQUENCE [LARGE SCALE GENOMIC DNA]</scope>
    <source>
        <strain evidence="3">DSM 4771</strain>
    </source>
</reference>
<protein>
    <recommendedName>
        <fullName evidence="4">DUF327 domain-containing protein</fullName>
    </recommendedName>
</protein>
<dbReference type="Pfam" id="PF03885">
    <property type="entry name" value="DUF327"/>
    <property type="match status" value="1"/>
</dbReference>
<dbReference type="SUPFAM" id="SSF158397">
    <property type="entry name" value="TM1646-like"/>
    <property type="match status" value="1"/>
</dbReference>
<dbReference type="STRING" id="86666.SAMN04490247_2978"/>